<keyword evidence="5 6" id="KW-0539">Nucleus</keyword>
<evidence type="ECO:0000256" key="3">
    <source>
        <dbReference type="ARBA" id="ARBA00023015"/>
    </source>
</evidence>
<feature type="compositionally biased region" description="Low complexity" evidence="7">
    <location>
        <begin position="124"/>
        <end position="170"/>
    </location>
</feature>
<evidence type="ECO:0000256" key="1">
    <source>
        <dbReference type="ARBA" id="ARBA00004123"/>
    </source>
</evidence>
<feature type="compositionally biased region" description="Polar residues" evidence="7">
    <location>
        <begin position="184"/>
        <end position="194"/>
    </location>
</feature>
<dbReference type="InterPro" id="IPR038933">
    <property type="entry name" value="Ovate"/>
</dbReference>
<dbReference type="GO" id="GO:0045892">
    <property type="term" value="P:negative regulation of DNA-templated transcription"/>
    <property type="evidence" value="ECO:0007669"/>
    <property type="project" value="UniProtKB-UniRule"/>
</dbReference>
<dbReference type="AlphaFoldDB" id="A0A1D1Z5P5"/>
<dbReference type="NCBIfam" id="TIGR01568">
    <property type="entry name" value="A_thal_3678"/>
    <property type="match status" value="1"/>
</dbReference>
<dbReference type="InterPro" id="IPR006458">
    <property type="entry name" value="Ovate_C"/>
</dbReference>
<keyword evidence="3 6" id="KW-0805">Transcription regulation</keyword>
<dbReference type="Pfam" id="PF04844">
    <property type="entry name" value="Ovate"/>
    <property type="match status" value="1"/>
</dbReference>
<comment type="subcellular location">
    <subcellularLocation>
        <location evidence="1 6">Nucleus</location>
    </subcellularLocation>
</comment>
<comment type="function">
    <text evidence="6">Transcriptional repressor that regulates multiple aspects of plant growth and development.</text>
</comment>
<reference evidence="9" key="1">
    <citation type="submission" date="2015-07" db="EMBL/GenBank/DDBJ databases">
        <title>Transcriptome Assembly of Anthurium amnicola.</title>
        <authorList>
            <person name="Suzuki J."/>
        </authorList>
    </citation>
    <scope>NUCLEOTIDE SEQUENCE</scope>
</reference>
<organism evidence="9">
    <name type="scientific">Anthurium amnicola</name>
    <dbReference type="NCBI Taxonomy" id="1678845"/>
    <lineage>
        <taxon>Eukaryota</taxon>
        <taxon>Viridiplantae</taxon>
        <taxon>Streptophyta</taxon>
        <taxon>Embryophyta</taxon>
        <taxon>Tracheophyta</taxon>
        <taxon>Spermatophyta</taxon>
        <taxon>Magnoliopsida</taxon>
        <taxon>Liliopsida</taxon>
        <taxon>Araceae</taxon>
        <taxon>Pothoideae</taxon>
        <taxon>Potheae</taxon>
        <taxon>Anthurium</taxon>
    </lineage>
</organism>
<feature type="domain" description="OVATE" evidence="8">
    <location>
        <begin position="206"/>
        <end position="265"/>
    </location>
</feature>
<evidence type="ECO:0000256" key="5">
    <source>
        <dbReference type="ARBA" id="ARBA00023242"/>
    </source>
</evidence>
<feature type="region of interest" description="Disordered" evidence="7">
    <location>
        <begin position="269"/>
        <end position="301"/>
    </location>
</feature>
<feature type="non-terminal residue" evidence="9">
    <location>
        <position position="1"/>
    </location>
</feature>
<dbReference type="PANTHER" id="PTHR33057">
    <property type="entry name" value="TRANSCRIPTION REPRESSOR OFP7-RELATED"/>
    <property type="match status" value="1"/>
</dbReference>
<dbReference type="PANTHER" id="PTHR33057:SF70">
    <property type="entry name" value="TRANSCRIPTION REPRESSOR-RELATED"/>
    <property type="match status" value="1"/>
</dbReference>
<evidence type="ECO:0000313" key="9">
    <source>
        <dbReference type="EMBL" id="JAT62201.1"/>
    </source>
</evidence>
<evidence type="ECO:0000256" key="6">
    <source>
        <dbReference type="RuleBase" id="RU367028"/>
    </source>
</evidence>
<evidence type="ECO:0000259" key="8">
    <source>
        <dbReference type="PROSITE" id="PS51754"/>
    </source>
</evidence>
<feature type="compositionally biased region" description="Basic residues" evidence="7">
    <location>
        <begin position="288"/>
        <end position="301"/>
    </location>
</feature>
<dbReference type="GO" id="GO:0005634">
    <property type="term" value="C:nucleus"/>
    <property type="evidence" value="ECO:0007669"/>
    <property type="project" value="UniProtKB-SubCell"/>
</dbReference>
<feature type="region of interest" description="Disordered" evidence="7">
    <location>
        <begin position="100"/>
        <end position="201"/>
    </location>
</feature>
<protein>
    <recommendedName>
        <fullName evidence="6">Transcription repressor</fullName>
    </recommendedName>
    <alternativeName>
        <fullName evidence="6">Ovate family protein</fullName>
    </alternativeName>
</protein>
<name>A0A1D1Z5P5_9ARAE</name>
<proteinExistence type="predicted"/>
<accession>A0A1D1Z5P5</accession>
<dbReference type="PROSITE" id="PS51754">
    <property type="entry name" value="OVATE"/>
    <property type="match status" value="1"/>
</dbReference>
<evidence type="ECO:0000256" key="2">
    <source>
        <dbReference type="ARBA" id="ARBA00022491"/>
    </source>
</evidence>
<gene>
    <name evidence="9" type="primary">psaD2</name>
    <name evidence="9" type="ORF">g.29779</name>
</gene>
<evidence type="ECO:0000256" key="4">
    <source>
        <dbReference type="ARBA" id="ARBA00023163"/>
    </source>
</evidence>
<dbReference type="EMBL" id="GDJX01005735">
    <property type="protein sequence ID" value="JAT62201.1"/>
    <property type="molecule type" value="Transcribed_RNA"/>
</dbReference>
<keyword evidence="2 6" id="KW-0678">Repressor</keyword>
<keyword evidence="4 6" id="KW-0804">Transcription</keyword>
<evidence type="ECO:0000256" key="7">
    <source>
        <dbReference type="SAM" id="MobiDB-lite"/>
    </source>
</evidence>
<sequence>SHTDSFTSGQKNPSRFHLPCSLFFCFPGTRSSSTATPTQKTQRLPSLLNPSQTLHSHHSVCVCVWKITMSSSGRKKFLVRHPVVVDIGCGGCRRGRLSSLFSSPQPKSKVKPQYSTPKHHHHPLSSYYPFSPSTTTTTVGTSPWGTSHHPSSISTTTTSLYDEDTSSSSSHPATRARREKPTTKGKQLLQQQGATGKGRVEESVAVVKESADPYVDFRESMLQMILEKEIYAWEDLRELLHRFLALNSPYHHDVIVRAFAEIWNGVFSSSSPSSGASHGNQGRPGGGARRRRRQLHVSRDA</sequence>